<comment type="caution">
    <text evidence="3">The sequence shown here is derived from an EMBL/GenBank/DDBJ whole genome shotgun (WGS) entry which is preliminary data.</text>
</comment>
<name>A0A9P7KDQ5_9AGAR</name>
<keyword evidence="4" id="KW-1185">Reference proteome</keyword>
<reference evidence="3" key="1">
    <citation type="submission" date="2020-07" db="EMBL/GenBank/DDBJ databases">
        <authorList>
            <person name="Nieuwenhuis M."/>
            <person name="Van De Peppel L.J.J."/>
        </authorList>
    </citation>
    <scope>NUCLEOTIDE SEQUENCE</scope>
    <source>
        <strain evidence="3">AP01</strain>
        <tissue evidence="3">Mycelium</tissue>
    </source>
</reference>
<comment type="similarity">
    <text evidence="1">Belongs to the trichodiene synthase family.</text>
</comment>
<dbReference type="InterPro" id="IPR024652">
    <property type="entry name" value="Trichodiene_synth"/>
</dbReference>
<accession>A0A9P7KDQ5</accession>
<evidence type="ECO:0000313" key="4">
    <source>
        <dbReference type="Proteomes" id="UP000775547"/>
    </source>
</evidence>
<sequence length="301" mass="33998">MGSSTTPLQHSLSAQCKTEEKIARIVRECLKEHQMSPSDICPYIYEDGKDLEAAMREAMNDHGIPAIMETTLGPSARFINLAYHGCTLEQKLNPALYTWFLIYIDDVSAHDITAFLAFEERFLQGLPQLDPVLDAMALLLKGLYQHYTPFHANSIINATFECINGTCIEPSLQGVQFDHSPPRFPQFLRDRTGFSIAYALMVYPTATRALDYVTCFQAMADMDIWISLMNDILSYHKERLAGETINYVSNRACVEGKAPLQIVSDIRGDLLHCRKNIYTALENGGGKVAAQHWRIFERGYM</sequence>
<keyword evidence="2" id="KW-0456">Lyase</keyword>
<dbReference type="GO" id="GO:0016838">
    <property type="term" value="F:carbon-oxygen lyase activity, acting on phosphates"/>
    <property type="evidence" value="ECO:0007669"/>
    <property type="project" value="InterPro"/>
</dbReference>
<dbReference type="Proteomes" id="UP000775547">
    <property type="component" value="Unassembled WGS sequence"/>
</dbReference>
<evidence type="ECO:0000256" key="1">
    <source>
        <dbReference type="ARBA" id="ARBA00007946"/>
    </source>
</evidence>
<dbReference type="AlphaFoldDB" id="A0A9P7KDQ5"/>
<dbReference type="InterPro" id="IPR008949">
    <property type="entry name" value="Isoprenoid_synthase_dom_sf"/>
</dbReference>
<dbReference type="SUPFAM" id="SSF48576">
    <property type="entry name" value="Terpenoid synthases"/>
    <property type="match status" value="1"/>
</dbReference>
<dbReference type="Gene3D" id="1.10.600.10">
    <property type="entry name" value="Farnesyl Diphosphate Synthase"/>
    <property type="match status" value="1"/>
</dbReference>
<proteinExistence type="inferred from homology"/>
<dbReference type="EMBL" id="JABCKV010000083">
    <property type="protein sequence ID" value="KAG5644086.1"/>
    <property type="molecule type" value="Genomic_DNA"/>
</dbReference>
<dbReference type="Pfam" id="PF06330">
    <property type="entry name" value="TRI5"/>
    <property type="match status" value="1"/>
</dbReference>
<evidence type="ECO:0000313" key="3">
    <source>
        <dbReference type="EMBL" id="KAG5644086.1"/>
    </source>
</evidence>
<organism evidence="3 4">
    <name type="scientific">Asterophora parasitica</name>
    <dbReference type="NCBI Taxonomy" id="117018"/>
    <lineage>
        <taxon>Eukaryota</taxon>
        <taxon>Fungi</taxon>
        <taxon>Dikarya</taxon>
        <taxon>Basidiomycota</taxon>
        <taxon>Agaricomycotina</taxon>
        <taxon>Agaricomycetes</taxon>
        <taxon>Agaricomycetidae</taxon>
        <taxon>Agaricales</taxon>
        <taxon>Tricholomatineae</taxon>
        <taxon>Lyophyllaceae</taxon>
        <taxon>Asterophora</taxon>
    </lineage>
</organism>
<gene>
    <name evidence="3" type="ORF">DXG03_009105</name>
</gene>
<evidence type="ECO:0008006" key="5">
    <source>
        <dbReference type="Google" id="ProtNLM"/>
    </source>
</evidence>
<dbReference type="OrthoDB" id="2998174at2759"/>
<evidence type="ECO:0000256" key="2">
    <source>
        <dbReference type="ARBA" id="ARBA00023239"/>
    </source>
</evidence>
<protein>
    <recommendedName>
        <fullName evidence="5">Trichodiene synthase</fullName>
    </recommendedName>
</protein>
<reference evidence="3" key="2">
    <citation type="submission" date="2021-10" db="EMBL/GenBank/DDBJ databases">
        <title>Phylogenomics reveals ancestral predisposition of the termite-cultivated fungus Termitomyces towards a domesticated lifestyle.</title>
        <authorList>
            <person name="Auxier B."/>
            <person name="Grum-Grzhimaylo A."/>
            <person name="Cardenas M.E."/>
            <person name="Lodge J.D."/>
            <person name="Laessoe T."/>
            <person name="Pedersen O."/>
            <person name="Smith M.E."/>
            <person name="Kuyper T.W."/>
            <person name="Franco-Molano E.A."/>
            <person name="Baroni T.J."/>
            <person name="Aanen D.K."/>
        </authorList>
    </citation>
    <scope>NUCLEOTIDE SEQUENCE</scope>
    <source>
        <strain evidence="3">AP01</strain>
        <tissue evidence="3">Mycelium</tissue>
    </source>
</reference>